<dbReference type="AlphaFoldDB" id="J9D6H2"/>
<dbReference type="HOGENOM" id="CLU_289504_0_0_1"/>
<reference evidence="1 2" key="1">
    <citation type="submission" date="2011-08" db="EMBL/GenBank/DDBJ databases">
        <authorList>
            <person name="Liu Z.J."/>
            <person name="Shi F.L."/>
            <person name="Lu J.Q."/>
            <person name="Li M."/>
            <person name="Wang Z.L."/>
        </authorList>
    </citation>
    <scope>NUCLEOTIDE SEQUENCE [LARGE SCALE GENOMIC DNA]</scope>
    <source>
        <strain evidence="1 2">USNM 41457</strain>
    </source>
</reference>
<reference evidence="2" key="2">
    <citation type="submission" date="2015-07" db="EMBL/GenBank/DDBJ databases">
        <title>Contrasting host-pathogen interactions and genome evolution in two generalist and specialist microsporidian pathogens of mosquitoes.</title>
        <authorList>
            <consortium name="The Broad Institute Genomics Platform"/>
            <consortium name="The Broad Institute Genome Sequencing Center for Infectious Disease"/>
            <person name="Cuomo C.A."/>
            <person name="Sanscrainte N.D."/>
            <person name="Goldberg J.M."/>
            <person name="Heiman D."/>
            <person name="Young S."/>
            <person name="Zeng Q."/>
            <person name="Becnel J.J."/>
            <person name="Birren B.W."/>
        </authorList>
    </citation>
    <scope>NUCLEOTIDE SEQUENCE [LARGE SCALE GENOMIC DNA]</scope>
    <source>
        <strain evidence="2">USNM 41457</strain>
    </source>
</reference>
<accession>J9D6H2</accession>
<name>J9D6H2_EDHAE</name>
<organism evidence="1 2">
    <name type="scientific">Edhazardia aedis (strain USNM 41457)</name>
    <name type="common">Microsporidian parasite</name>
    <dbReference type="NCBI Taxonomy" id="1003232"/>
    <lineage>
        <taxon>Eukaryota</taxon>
        <taxon>Fungi</taxon>
        <taxon>Fungi incertae sedis</taxon>
        <taxon>Microsporidia</taxon>
        <taxon>Edhazardia</taxon>
    </lineage>
</organism>
<gene>
    <name evidence="1" type="ORF">EDEG_02517</name>
</gene>
<dbReference type="InParanoid" id="J9D6H2"/>
<comment type="caution">
    <text evidence="1">The sequence shown here is derived from an EMBL/GenBank/DDBJ whole genome shotgun (WGS) entry which is preliminary data.</text>
</comment>
<evidence type="ECO:0000313" key="1">
    <source>
        <dbReference type="EMBL" id="EJW03109.1"/>
    </source>
</evidence>
<dbReference type="Proteomes" id="UP000003163">
    <property type="component" value="Unassembled WGS sequence"/>
</dbReference>
<keyword evidence="2" id="KW-1185">Reference proteome</keyword>
<dbReference type="EMBL" id="AFBI03000045">
    <property type="protein sequence ID" value="EJW03109.1"/>
    <property type="molecule type" value="Genomic_DNA"/>
</dbReference>
<protein>
    <submittedName>
        <fullName evidence="1">Uncharacterized protein</fullName>
    </submittedName>
</protein>
<evidence type="ECO:0000313" key="2">
    <source>
        <dbReference type="Proteomes" id="UP000003163"/>
    </source>
</evidence>
<sequence>MLFNFTTFYSLFRFVRLHPHTNISMPQKNTGHNNINENLLDNTLKRARNTECENDSSRRAKIHKMNYEVVLTNPNTSTTFNGEEFEHNNIKIEKSDVLGAFEYFDHSFKLLLSTIKDFCYESLILPIEVTKNAANSLEEFLICINTYLSNSEAKNQDKKEFSQCLMNEAIYFKRQLLVVPLFFNRLFEEVRIKFLQQEHDEFFNRLVKMRDSTIFYLYGISSSSQNFQKENEKLDNAVFPCFKTYLLPFVSTLKNSTYQNEIDLASVILDMNLDIFLKNLEDSYAQIEKCIQNLDNSLKKFTDLYRNFVKNQTDNETVGTQLSLLENFYDILKRFLLDLSNNSHQILSEQITEAVNVHKSFYVTFQEHMKKFPASKIEDISDSYCEFRHCFQVCIEAIYSMRSKIHLKQIEISGDLKTFNSHFINCNLASSIPQQYENFKNLLEFFFDKYKYCLSSLFITSQIECFKYKKHVNELNTHVNTDDSILEAHKNSRKISLKKRYKIIRFHRLWLKKTLEKYKESRQSYIVKTGSSREYIKTIIKESQCSLLNVCNVFLSYVSTLNYILLAEENFVYIQVKKNIVGFACLKFYVSYDIFIKILGYQSEKDKFQKIFEQQRNVINSMNTMTYHYKSYISSLTKLTNNKHENWIKKNQKIVQCIDLIKNVIESHLTSLNYLLSGIKIDTNIICAKKLIFLLEEYQNVVVLFTFPSYRFSIDKSSQQIDNAEKKIITALNDSLNVLNTFQLTMKSNFNSIEKQHEQVFKDLMHFEDLLYACQSELNESTDIKSVIDRFKNFKKHFIEFKNYQNNNKISCDLIDSFKQFKTLFEGYIKYFHNVSRQENIKSMFEELKNTFLELCTSSSVNSQQNLSNSQKMENAFLNYHKYFLEYIKNFPGYILRKKIINGIENFDNSFDTYILMHISSQEYFRRTLFAINSLKISFRRKFSIRNTFDAQMNVKLADSALQNLYDSVHLYHKHFINTESTIQKFMQWYENIILSRENKNQQYKNPCSDFFNEFEPYISTLYLPDQNEEFSRVFNNLLKYLENYKRSKKTVFSNSISN</sequence>
<dbReference type="VEuPathDB" id="MicrosporidiaDB:EDEG_02517"/>
<proteinExistence type="predicted"/>